<name>A0ABP7XF47_9FLAO</name>
<dbReference type="PANTHER" id="PTHR30576:SF8">
    <property type="entry name" value="UNDECAPRENYL-PHOSPHATE GALACTOSE PHOSPHOTRANSFERASE"/>
    <property type="match status" value="1"/>
</dbReference>
<evidence type="ECO:0000259" key="3">
    <source>
        <dbReference type="Pfam" id="PF02397"/>
    </source>
</evidence>
<keyword evidence="4" id="KW-0808">Transferase</keyword>
<sequence length="207" mass="23791">MYALFFKRVFDFIGAFILLIFVTPIFICITIFLTIANSGKPFFVQKRPGKNERIFSIIKFKTMNDRTDIEGNLLSDSERLTAIGSFVRKTSLDEIPQLINVLKGDMSFIGPRPLLTIYLPYYREDEKLRHSIRPGITGLAQVSGRNLLKWDDRLAMDVVYVKELSFLLDVKIVIKTIKNVITSKDVVVDPQSVMLNLKEERIANKKK</sequence>
<reference evidence="5" key="1">
    <citation type="journal article" date="2019" name="Int. J. Syst. Evol. Microbiol.">
        <title>The Global Catalogue of Microorganisms (GCM) 10K type strain sequencing project: providing services to taxonomists for standard genome sequencing and annotation.</title>
        <authorList>
            <consortium name="The Broad Institute Genomics Platform"/>
            <consortium name="The Broad Institute Genome Sequencing Center for Infectious Disease"/>
            <person name="Wu L."/>
            <person name="Ma J."/>
        </authorList>
    </citation>
    <scope>NUCLEOTIDE SEQUENCE [LARGE SCALE GENOMIC DNA]</scope>
    <source>
        <strain evidence="5">JCM 17106</strain>
    </source>
</reference>
<evidence type="ECO:0000313" key="4">
    <source>
        <dbReference type="EMBL" id="GAA4114332.1"/>
    </source>
</evidence>
<keyword evidence="2" id="KW-1133">Transmembrane helix</keyword>
<dbReference type="EMBL" id="BAABCW010000004">
    <property type="protein sequence ID" value="GAA4114332.1"/>
    <property type="molecule type" value="Genomic_DNA"/>
</dbReference>
<comment type="caution">
    <text evidence="4">The sequence shown here is derived from an EMBL/GenBank/DDBJ whole genome shotgun (WGS) entry which is preliminary data.</text>
</comment>
<evidence type="ECO:0000256" key="1">
    <source>
        <dbReference type="ARBA" id="ARBA00006464"/>
    </source>
</evidence>
<comment type="similarity">
    <text evidence="1">Belongs to the bacterial sugar transferase family.</text>
</comment>
<keyword evidence="5" id="KW-1185">Reference proteome</keyword>
<keyword evidence="2" id="KW-0472">Membrane</keyword>
<keyword evidence="2" id="KW-0812">Transmembrane</keyword>
<dbReference type="InterPro" id="IPR003362">
    <property type="entry name" value="Bact_transf"/>
</dbReference>
<dbReference type="Proteomes" id="UP001500459">
    <property type="component" value="Unassembled WGS sequence"/>
</dbReference>
<gene>
    <name evidence="4" type="ORF">GCM10022393_13680</name>
</gene>
<evidence type="ECO:0000313" key="5">
    <source>
        <dbReference type="Proteomes" id="UP001500459"/>
    </source>
</evidence>
<organism evidence="4 5">
    <name type="scientific">Aquimarina addita</name>
    <dbReference type="NCBI Taxonomy" id="870485"/>
    <lineage>
        <taxon>Bacteria</taxon>
        <taxon>Pseudomonadati</taxon>
        <taxon>Bacteroidota</taxon>
        <taxon>Flavobacteriia</taxon>
        <taxon>Flavobacteriales</taxon>
        <taxon>Flavobacteriaceae</taxon>
        <taxon>Aquimarina</taxon>
    </lineage>
</organism>
<protein>
    <submittedName>
        <fullName evidence="4">Sugar transferase</fullName>
    </submittedName>
</protein>
<feature type="transmembrane region" description="Helical" evidence="2">
    <location>
        <begin position="12"/>
        <end position="36"/>
    </location>
</feature>
<proteinExistence type="inferred from homology"/>
<dbReference type="Pfam" id="PF02397">
    <property type="entry name" value="Bac_transf"/>
    <property type="match status" value="1"/>
</dbReference>
<dbReference type="RefSeq" id="WP_344925886.1">
    <property type="nucleotide sequence ID" value="NZ_BAABCW010000004.1"/>
</dbReference>
<evidence type="ECO:0000256" key="2">
    <source>
        <dbReference type="SAM" id="Phobius"/>
    </source>
</evidence>
<accession>A0ABP7XF47</accession>
<dbReference type="GO" id="GO:0016740">
    <property type="term" value="F:transferase activity"/>
    <property type="evidence" value="ECO:0007669"/>
    <property type="project" value="UniProtKB-KW"/>
</dbReference>
<feature type="domain" description="Bacterial sugar transferase" evidence="3">
    <location>
        <begin position="7"/>
        <end position="181"/>
    </location>
</feature>
<dbReference type="PANTHER" id="PTHR30576">
    <property type="entry name" value="COLANIC BIOSYNTHESIS UDP-GLUCOSE LIPID CARRIER TRANSFERASE"/>
    <property type="match status" value="1"/>
</dbReference>